<protein>
    <submittedName>
        <fullName evidence="1">Uncharacterized protein</fullName>
    </submittedName>
</protein>
<sequence length="219" mass="24709">MDSPPKQKYIPPHLRNRASGTAIAQEQAPNVFPAAFNRCPFTAINSMPFSRSGYRRDGYTETSIRNRVLGGTTHTFVRCALPLPGSADHPELWVDPSVAGLPWDETICRIMVHLEGHLSPPEELWTRHGFDLLASNQNRRIPVFMQMRSKKWEYKGRYEVVGWTVHNGGSEEVRSFIMQRGESKKPKSAEAWATALGEDWACVQVRLSDDQSLGNPMDS</sequence>
<name>A0A165I2B2_9BASI</name>
<dbReference type="AlphaFoldDB" id="A0A165I2B2"/>
<dbReference type="InParanoid" id="A0A165I2B2"/>
<gene>
    <name evidence="1" type="ORF">CALCODRAFT_493042</name>
</gene>
<dbReference type="Proteomes" id="UP000076842">
    <property type="component" value="Unassembled WGS sequence"/>
</dbReference>
<proteinExistence type="predicted"/>
<evidence type="ECO:0000313" key="2">
    <source>
        <dbReference type="Proteomes" id="UP000076842"/>
    </source>
</evidence>
<reference evidence="1 2" key="1">
    <citation type="journal article" date="2016" name="Mol. Biol. Evol.">
        <title>Comparative Genomics of Early-Diverging Mushroom-Forming Fungi Provides Insights into the Origins of Lignocellulose Decay Capabilities.</title>
        <authorList>
            <person name="Nagy L.G."/>
            <person name="Riley R."/>
            <person name="Tritt A."/>
            <person name="Adam C."/>
            <person name="Daum C."/>
            <person name="Floudas D."/>
            <person name="Sun H."/>
            <person name="Yadav J.S."/>
            <person name="Pangilinan J."/>
            <person name="Larsson K.H."/>
            <person name="Matsuura K."/>
            <person name="Barry K."/>
            <person name="Labutti K."/>
            <person name="Kuo R."/>
            <person name="Ohm R.A."/>
            <person name="Bhattacharya S.S."/>
            <person name="Shirouzu T."/>
            <person name="Yoshinaga Y."/>
            <person name="Martin F.M."/>
            <person name="Grigoriev I.V."/>
            <person name="Hibbett D.S."/>
        </authorList>
    </citation>
    <scope>NUCLEOTIDE SEQUENCE [LARGE SCALE GENOMIC DNA]</scope>
    <source>
        <strain evidence="1 2">HHB12733</strain>
    </source>
</reference>
<dbReference type="EMBL" id="KV423935">
    <property type="protein sequence ID" value="KZT60044.1"/>
    <property type="molecule type" value="Genomic_DNA"/>
</dbReference>
<accession>A0A165I2B2</accession>
<organism evidence="1 2">
    <name type="scientific">Calocera cornea HHB12733</name>
    <dbReference type="NCBI Taxonomy" id="1353952"/>
    <lineage>
        <taxon>Eukaryota</taxon>
        <taxon>Fungi</taxon>
        <taxon>Dikarya</taxon>
        <taxon>Basidiomycota</taxon>
        <taxon>Agaricomycotina</taxon>
        <taxon>Dacrymycetes</taxon>
        <taxon>Dacrymycetales</taxon>
        <taxon>Dacrymycetaceae</taxon>
        <taxon>Calocera</taxon>
    </lineage>
</organism>
<dbReference type="OrthoDB" id="2789563at2759"/>
<evidence type="ECO:0000313" key="1">
    <source>
        <dbReference type="EMBL" id="KZT60044.1"/>
    </source>
</evidence>
<keyword evidence="2" id="KW-1185">Reference proteome</keyword>